<dbReference type="Pfam" id="PF12804">
    <property type="entry name" value="NTP_transf_3"/>
    <property type="match status" value="1"/>
</dbReference>
<dbReference type="SUPFAM" id="SSF53448">
    <property type="entry name" value="Nucleotide-diphospho-sugar transferases"/>
    <property type="match status" value="1"/>
</dbReference>
<gene>
    <name evidence="2" type="ORF">H5P27_15180</name>
</gene>
<reference evidence="2 3" key="1">
    <citation type="submission" date="2020-07" db="EMBL/GenBank/DDBJ databases">
        <authorList>
            <person name="Feng X."/>
        </authorList>
    </citation>
    <scope>NUCLEOTIDE SEQUENCE [LARGE SCALE GENOMIC DNA]</scope>
    <source>
        <strain evidence="2 3">JCM23202</strain>
    </source>
</reference>
<dbReference type="EMBL" id="JACHVC010000012">
    <property type="protein sequence ID" value="MBC2607394.1"/>
    <property type="molecule type" value="Genomic_DNA"/>
</dbReference>
<accession>A0A7X1B814</accession>
<dbReference type="AlphaFoldDB" id="A0A7X1B814"/>
<proteinExistence type="predicted"/>
<sequence length="193" mass="21056">MKSYPDLACVFLAAGLSRRFGVENKLLDTVGGMPMARRSLLPFLSLGLKDIIVVLGHEAAEVRACLEDLPVRFVLNESYREGMGASVACGFREMRNLDAKGCLVALGDLPGLRGEDVDLVCSAFAAACCEKVTLPRFEGVNGHPVCFPRRLFSELEKLSGDSGARNIVKREKERIVVPVVHAGCIRDRDTKSF</sequence>
<protein>
    <submittedName>
        <fullName evidence="2">Nucleotidyltransferase family protein</fullName>
    </submittedName>
</protein>
<evidence type="ECO:0000259" key="1">
    <source>
        <dbReference type="Pfam" id="PF12804"/>
    </source>
</evidence>
<dbReference type="PANTHER" id="PTHR43777">
    <property type="entry name" value="MOLYBDENUM COFACTOR CYTIDYLYLTRANSFERASE"/>
    <property type="match status" value="1"/>
</dbReference>
<feature type="domain" description="MobA-like NTP transferase" evidence="1">
    <location>
        <begin position="9"/>
        <end position="171"/>
    </location>
</feature>
<dbReference type="InterPro" id="IPR025877">
    <property type="entry name" value="MobA-like_NTP_Trfase"/>
</dbReference>
<dbReference type="Proteomes" id="UP000526501">
    <property type="component" value="Unassembled WGS sequence"/>
</dbReference>
<dbReference type="CDD" id="cd04182">
    <property type="entry name" value="GT_2_like_f"/>
    <property type="match status" value="1"/>
</dbReference>
<dbReference type="InterPro" id="IPR029044">
    <property type="entry name" value="Nucleotide-diphossugar_trans"/>
</dbReference>
<keyword evidence="2" id="KW-0808">Transferase</keyword>
<name>A0A7X1B814_9BACT</name>
<evidence type="ECO:0000313" key="3">
    <source>
        <dbReference type="Proteomes" id="UP000526501"/>
    </source>
</evidence>
<dbReference type="PANTHER" id="PTHR43777:SF1">
    <property type="entry name" value="MOLYBDENUM COFACTOR CYTIDYLYLTRANSFERASE"/>
    <property type="match status" value="1"/>
</dbReference>
<keyword evidence="3" id="KW-1185">Reference proteome</keyword>
<comment type="caution">
    <text evidence="2">The sequence shown here is derived from an EMBL/GenBank/DDBJ whole genome shotgun (WGS) entry which is preliminary data.</text>
</comment>
<dbReference type="Gene3D" id="3.90.550.10">
    <property type="entry name" value="Spore Coat Polysaccharide Biosynthesis Protein SpsA, Chain A"/>
    <property type="match status" value="1"/>
</dbReference>
<dbReference type="RefSeq" id="WP_185661238.1">
    <property type="nucleotide sequence ID" value="NZ_CAWPOO010000012.1"/>
</dbReference>
<dbReference type="GO" id="GO:0016779">
    <property type="term" value="F:nucleotidyltransferase activity"/>
    <property type="evidence" value="ECO:0007669"/>
    <property type="project" value="UniProtKB-ARBA"/>
</dbReference>
<evidence type="ECO:0000313" key="2">
    <source>
        <dbReference type="EMBL" id="MBC2607394.1"/>
    </source>
</evidence>
<organism evidence="2 3">
    <name type="scientific">Pelagicoccus albus</name>
    <dbReference type="NCBI Taxonomy" id="415222"/>
    <lineage>
        <taxon>Bacteria</taxon>
        <taxon>Pseudomonadati</taxon>
        <taxon>Verrucomicrobiota</taxon>
        <taxon>Opitutia</taxon>
        <taxon>Puniceicoccales</taxon>
        <taxon>Pelagicoccaceae</taxon>
        <taxon>Pelagicoccus</taxon>
    </lineage>
</organism>